<sequence length="529" mass="59929">MDISVQSSSSATLSYLGFRNLILAVSGYFVARVLYQIVYYRYFHPLSKFPGPFWGSVTRLWIAYHNFKEDEPMICMELHKKYGPIIRVTPTLLLVSDATRLPDIYHRYADKSRHYVTGSFGTVESLFNMQDSKTHARFRKIAAGSYSFSNIKKMEPLIDLRINDWIDELSTRFAKPGAVVDFAPWAVFMAYDVISEVGFGAPFGFIKSGSDVAGLIQGLHEGLVPFGLMARLYPFTEWIKRTALGDKYLVARPEQQSGIGTLMRFRDQLIEQRRTDIEEGKTNGRIDLLQTFIDARDEKGQPLDHDYIKAEILLVLLAGADTTGTAFQALIIDVLTHPPVYKTLMHELDTATSLGLISAMPQYTEVVEHLPYYMACIKESMRLTPSAPNIFPRIVSSGGLELFGKHIPAGAEVSCNPYIIHRDTSLYGPDADTFRPERWLEDPEKSKSFTKYSLGFGYGARGCLGKEIANMELYKGPLQIFRRFKPTFVDEQRPGKHFIKGGISYFTDMWMRIEEREGVVRGKDSPMLG</sequence>
<dbReference type="Pfam" id="PF00067">
    <property type="entry name" value="p450"/>
    <property type="match status" value="1"/>
</dbReference>
<evidence type="ECO:0000256" key="5">
    <source>
        <dbReference type="RuleBase" id="RU000461"/>
    </source>
</evidence>
<dbReference type="GO" id="GO:0020037">
    <property type="term" value="F:heme binding"/>
    <property type="evidence" value="ECO:0007669"/>
    <property type="project" value="InterPro"/>
</dbReference>
<dbReference type="EMBL" id="KL584702">
    <property type="protein sequence ID" value="KEQ77869.1"/>
    <property type="molecule type" value="Genomic_DNA"/>
</dbReference>
<evidence type="ECO:0000256" key="2">
    <source>
        <dbReference type="ARBA" id="ARBA00022723"/>
    </source>
</evidence>
<keyword evidence="5" id="KW-0503">Monooxygenase</keyword>
<feature type="binding site" description="axial binding residue" evidence="4">
    <location>
        <position position="463"/>
    </location>
    <ligand>
        <name>heme</name>
        <dbReference type="ChEBI" id="CHEBI:30413"/>
    </ligand>
    <ligandPart>
        <name>Fe</name>
        <dbReference type="ChEBI" id="CHEBI:18248"/>
    </ligandPart>
</feature>
<dbReference type="CDD" id="cd11060">
    <property type="entry name" value="CYP57A1-like"/>
    <property type="match status" value="1"/>
</dbReference>
<dbReference type="PANTHER" id="PTHR24305:SF85">
    <property type="entry name" value="P450, PUTATIVE (EUROFUNG)-RELATED"/>
    <property type="match status" value="1"/>
</dbReference>
<dbReference type="PRINTS" id="PR00463">
    <property type="entry name" value="EP450I"/>
</dbReference>
<dbReference type="SUPFAM" id="SSF48264">
    <property type="entry name" value="Cytochrome P450"/>
    <property type="match status" value="1"/>
</dbReference>
<dbReference type="GO" id="GO:0005506">
    <property type="term" value="F:iron ion binding"/>
    <property type="evidence" value="ECO:0007669"/>
    <property type="project" value="InterPro"/>
</dbReference>
<dbReference type="HOGENOM" id="CLU_001570_14_0_1"/>
<keyword evidence="3 4" id="KW-0408">Iron</keyword>
<comment type="cofactor">
    <cofactor evidence="1 4">
        <name>heme</name>
        <dbReference type="ChEBI" id="CHEBI:30413"/>
    </cofactor>
</comment>
<accession>A0A074X266</accession>
<evidence type="ECO:0000256" key="6">
    <source>
        <dbReference type="SAM" id="Phobius"/>
    </source>
</evidence>
<comment type="similarity">
    <text evidence="5">Belongs to the cytochrome P450 family.</text>
</comment>
<dbReference type="Gene3D" id="1.10.630.10">
    <property type="entry name" value="Cytochrome P450"/>
    <property type="match status" value="1"/>
</dbReference>
<dbReference type="PROSITE" id="PS00086">
    <property type="entry name" value="CYTOCHROME_P450"/>
    <property type="match status" value="1"/>
</dbReference>
<keyword evidence="6" id="KW-1133">Transmembrane helix</keyword>
<dbReference type="InterPro" id="IPR036396">
    <property type="entry name" value="Cyt_P450_sf"/>
</dbReference>
<keyword evidence="2 4" id="KW-0479">Metal-binding</keyword>
<dbReference type="GO" id="GO:0016705">
    <property type="term" value="F:oxidoreductase activity, acting on paired donors, with incorporation or reduction of molecular oxygen"/>
    <property type="evidence" value="ECO:0007669"/>
    <property type="project" value="InterPro"/>
</dbReference>
<feature type="transmembrane region" description="Helical" evidence="6">
    <location>
        <begin position="21"/>
        <end position="42"/>
    </location>
</feature>
<name>A0A074X266_9PEZI</name>
<dbReference type="InterPro" id="IPR002401">
    <property type="entry name" value="Cyt_P450_E_grp-I"/>
</dbReference>
<keyword evidence="4 5" id="KW-0349">Heme</keyword>
<evidence type="ECO:0000256" key="3">
    <source>
        <dbReference type="ARBA" id="ARBA00023004"/>
    </source>
</evidence>
<dbReference type="AlphaFoldDB" id="A0A074X266"/>
<dbReference type="OrthoDB" id="3934656at2759"/>
<keyword evidence="5" id="KW-0560">Oxidoreductase</keyword>
<evidence type="ECO:0000256" key="1">
    <source>
        <dbReference type="ARBA" id="ARBA00001971"/>
    </source>
</evidence>
<proteinExistence type="inferred from homology"/>
<keyword evidence="8" id="KW-1185">Reference proteome</keyword>
<dbReference type="PANTHER" id="PTHR24305">
    <property type="entry name" value="CYTOCHROME P450"/>
    <property type="match status" value="1"/>
</dbReference>
<keyword evidence="6" id="KW-0472">Membrane</keyword>
<evidence type="ECO:0000313" key="7">
    <source>
        <dbReference type="EMBL" id="KEQ77869.1"/>
    </source>
</evidence>
<organism evidence="7 8">
    <name type="scientific">Aureobasidium namibiae CBS 147.97</name>
    <dbReference type="NCBI Taxonomy" id="1043004"/>
    <lineage>
        <taxon>Eukaryota</taxon>
        <taxon>Fungi</taxon>
        <taxon>Dikarya</taxon>
        <taxon>Ascomycota</taxon>
        <taxon>Pezizomycotina</taxon>
        <taxon>Dothideomycetes</taxon>
        <taxon>Dothideomycetidae</taxon>
        <taxon>Dothideales</taxon>
        <taxon>Saccotheciaceae</taxon>
        <taxon>Aureobasidium</taxon>
    </lineage>
</organism>
<evidence type="ECO:0000313" key="8">
    <source>
        <dbReference type="Proteomes" id="UP000027730"/>
    </source>
</evidence>
<reference evidence="7 8" key="1">
    <citation type="journal article" date="2014" name="BMC Genomics">
        <title>Genome sequencing of four Aureobasidium pullulans varieties: biotechnological potential, stress tolerance, and description of new species.</title>
        <authorList>
            <person name="Gostin Ar C."/>
            <person name="Ohm R.A."/>
            <person name="Kogej T."/>
            <person name="Sonjak S."/>
            <person name="Turk M."/>
            <person name="Zajc J."/>
            <person name="Zalar P."/>
            <person name="Grube M."/>
            <person name="Sun H."/>
            <person name="Han J."/>
            <person name="Sharma A."/>
            <person name="Chiniquy J."/>
            <person name="Ngan C.Y."/>
            <person name="Lipzen A."/>
            <person name="Barry K."/>
            <person name="Grigoriev I.V."/>
            <person name="Gunde-Cimerman N."/>
        </authorList>
    </citation>
    <scope>NUCLEOTIDE SEQUENCE [LARGE SCALE GENOMIC DNA]</scope>
    <source>
        <strain evidence="7 8">CBS 147.97</strain>
    </source>
</reference>
<dbReference type="InterPro" id="IPR050121">
    <property type="entry name" value="Cytochrome_P450_monoxygenase"/>
</dbReference>
<dbReference type="InterPro" id="IPR017972">
    <property type="entry name" value="Cyt_P450_CS"/>
</dbReference>
<dbReference type="PRINTS" id="PR00385">
    <property type="entry name" value="P450"/>
</dbReference>
<dbReference type="GeneID" id="25416087"/>
<evidence type="ECO:0000256" key="4">
    <source>
        <dbReference type="PIRSR" id="PIRSR602401-1"/>
    </source>
</evidence>
<dbReference type="GO" id="GO:0004497">
    <property type="term" value="F:monooxygenase activity"/>
    <property type="evidence" value="ECO:0007669"/>
    <property type="project" value="UniProtKB-KW"/>
</dbReference>
<dbReference type="STRING" id="1043004.A0A074X266"/>
<protein>
    <submittedName>
        <fullName evidence="7">Flavonoid 3',5'-hydroxylase</fullName>
    </submittedName>
</protein>
<dbReference type="InterPro" id="IPR001128">
    <property type="entry name" value="Cyt_P450"/>
</dbReference>
<keyword evidence="6" id="KW-0812">Transmembrane</keyword>
<gene>
    <name evidence="7" type="ORF">M436DRAFT_77734</name>
</gene>
<dbReference type="Proteomes" id="UP000027730">
    <property type="component" value="Unassembled WGS sequence"/>
</dbReference>
<dbReference type="RefSeq" id="XP_013432413.1">
    <property type="nucleotide sequence ID" value="XM_013576959.1"/>
</dbReference>